<name>A0A481W4M5_9CAUD</name>
<organism evidence="1 2">
    <name type="scientific">Pseudomonas phage Psa21</name>
    <dbReference type="NCBI Taxonomy" id="2530023"/>
    <lineage>
        <taxon>Viruses</taxon>
        <taxon>Duplodnaviria</taxon>
        <taxon>Heunggongvirae</taxon>
        <taxon>Uroviricota</taxon>
        <taxon>Caudoviricetes</taxon>
        <taxon>Chimalliviridae</taxon>
        <taxon>Tepukevirus</taxon>
        <taxon>Tepukevirus Psa21</taxon>
    </lineage>
</organism>
<sequence>MLNPDDYEPTEAEEWRAAEAHLDKIYKEEQAKLLSSFAINQTLKENKMQLETTKIAAQSILMSDAVVTQDARSIVPYDTTGEQEKVSAMVGASEERFITPEQVAAFKSAKAALGGDEVVVDSLSEAVAATATASTIKPPTKKQLKQMKHQKKSLQGYMRKAQRQAQTQHIMNKLYAHSIRTPQQARQIHAAQKAKQELIDLLGVRQADAFFAAKPGTKCHDFFPKATIEANPTLMTDLQGQSRTLEQVYEYFIYKHYMILTKEAGEIQDLDLNTSEDWANTKVADYVPFEGADVEAKPEETEAKFDQQAQGDVVEEVAAKAA</sequence>
<reference evidence="1 2" key="1">
    <citation type="submission" date="2019-02" db="EMBL/GenBank/DDBJ databases">
        <authorList>
            <person name="Frampton R.A."/>
            <person name="Wojtus J.K."/>
            <person name="Fineran P.C."/>
            <person name="Hendrickson H.L."/>
        </authorList>
    </citation>
    <scope>NUCLEOTIDE SEQUENCE [LARGE SCALE GENOMIC DNA]</scope>
</reference>
<protein>
    <submittedName>
        <fullName evidence="1">Uncharacterized protein</fullName>
    </submittedName>
</protein>
<keyword evidence="2" id="KW-1185">Reference proteome</keyword>
<evidence type="ECO:0000313" key="2">
    <source>
        <dbReference type="Proteomes" id="UP000294134"/>
    </source>
</evidence>
<dbReference type="Proteomes" id="UP000294134">
    <property type="component" value="Segment"/>
</dbReference>
<dbReference type="Gene3D" id="1.10.530.10">
    <property type="match status" value="1"/>
</dbReference>
<dbReference type="EMBL" id="MK552327">
    <property type="protein sequence ID" value="QBJ02582.1"/>
    <property type="molecule type" value="Genomic_DNA"/>
</dbReference>
<proteinExistence type="predicted"/>
<accession>A0A481W4M5</accession>
<gene>
    <name evidence="1" type="ORF">PSA21_52</name>
</gene>
<evidence type="ECO:0000313" key="1">
    <source>
        <dbReference type="EMBL" id="QBJ02582.1"/>
    </source>
</evidence>